<name>A0A2A6BJY8_PRIPA</name>
<dbReference type="EnsemblMetazoa" id="PPA39325.1">
    <property type="protein sequence ID" value="PPA39325.1"/>
    <property type="gene ID" value="WBGene00277694"/>
</dbReference>
<reference evidence="2" key="1">
    <citation type="journal article" date="2008" name="Nat. Genet.">
        <title>The Pristionchus pacificus genome provides a unique perspective on nematode lifestyle and parasitism.</title>
        <authorList>
            <person name="Dieterich C."/>
            <person name="Clifton S.W."/>
            <person name="Schuster L.N."/>
            <person name="Chinwalla A."/>
            <person name="Delehaunty K."/>
            <person name="Dinkelacker I."/>
            <person name="Fulton L."/>
            <person name="Fulton R."/>
            <person name="Godfrey J."/>
            <person name="Minx P."/>
            <person name="Mitreva M."/>
            <person name="Roeseler W."/>
            <person name="Tian H."/>
            <person name="Witte H."/>
            <person name="Yang S.P."/>
            <person name="Wilson R.K."/>
            <person name="Sommer R.J."/>
        </authorList>
    </citation>
    <scope>NUCLEOTIDE SEQUENCE [LARGE SCALE GENOMIC DNA]</scope>
    <source>
        <strain evidence="2">PS312</strain>
    </source>
</reference>
<protein>
    <submittedName>
        <fullName evidence="1">Uncharacterized protein</fullName>
    </submittedName>
</protein>
<keyword evidence="2" id="KW-1185">Reference proteome</keyword>
<evidence type="ECO:0000313" key="2">
    <source>
        <dbReference type="Proteomes" id="UP000005239"/>
    </source>
</evidence>
<accession>A0A2A6BJY8</accession>
<accession>A0A8R1YSK8</accession>
<dbReference type="AlphaFoldDB" id="A0A2A6BJY8"/>
<proteinExistence type="predicted"/>
<gene>
    <name evidence="1" type="primary">WBGene00277694</name>
</gene>
<organism evidence="1 2">
    <name type="scientific">Pristionchus pacificus</name>
    <name type="common">Parasitic nematode worm</name>
    <dbReference type="NCBI Taxonomy" id="54126"/>
    <lineage>
        <taxon>Eukaryota</taxon>
        <taxon>Metazoa</taxon>
        <taxon>Ecdysozoa</taxon>
        <taxon>Nematoda</taxon>
        <taxon>Chromadorea</taxon>
        <taxon>Rhabditida</taxon>
        <taxon>Rhabditina</taxon>
        <taxon>Diplogasteromorpha</taxon>
        <taxon>Diplogasteroidea</taxon>
        <taxon>Neodiplogasteridae</taxon>
        <taxon>Pristionchus</taxon>
    </lineage>
</organism>
<reference evidence="1" key="2">
    <citation type="submission" date="2022-06" db="UniProtKB">
        <authorList>
            <consortium name="EnsemblMetazoa"/>
        </authorList>
    </citation>
    <scope>IDENTIFICATION</scope>
    <source>
        <strain evidence="1">PS312</strain>
    </source>
</reference>
<dbReference type="Proteomes" id="UP000005239">
    <property type="component" value="Unassembled WGS sequence"/>
</dbReference>
<sequence length="236" mass="27646">MGDGRTDSQCSMYSVPLDFLSLIIPLWLSIRLYEWDEPARIDRFDILSQVFLSCAITTTSHIFFLTNSLEINGVDYADSFYRNSIELYAPLVIWKLLSLMFPTSRRIRKGSHTFVIIASLTILSIRKTQVLVSLASIRLIGCTNILFNAHLYYVYFRSPNLPIQEKCKRYTIALRVFFMRIVLEKPVEVIDRLFFNNYKCDREYSLNLTNFSIMVNVLLILYCISKEKKLRDFLLI</sequence>
<evidence type="ECO:0000313" key="1">
    <source>
        <dbReference type="EnsemblMetazoa" id="PPA39325.1"/>
    </source>
</evidence>